<dbReference type="InterPro" id="IPR002018">
    <property type="entry name" value="CarbesteraseB"/>
</dbReference>
<dbReference type="Gene3D" id="3.40.50.1820">
    <property type="entry name" value="alpha/beta hydrolase"/>
    <property type="match status" value="2"/>
</dbReference>
<name>A0AAD9JY58_9ANNE</name>
<dbReference type="SUPFAM" id="SSF53474">
    <property type="entry name" value="alpha/beta-Hydrolases"/>
    <property type="match status" value="1"/>
</dbReference>
<feature type="domain" description="Carboxylesterase type B" evidence="4">
    <location>
        <begin position="66"/>
        <end position="124"/>
    </location>
</feature>
<evidence type="ECO:0000256" key="2">
    <source>
        <dbReference type="ARBA" id="ARBA00022801"/>
    </source>
</evidence>
<protein>
    <recommendedName>
        <fullName evidence="3">Carboxylic ester hydrolase</fullName>
        <ecNumber evidence="3">3.1.1.-</ecNumber>
    </recommendedName>
</protein>
<proteinExistence type="inferred from homology"/>
<dbReference type="Pfam" id="PF00135">
    <property type="entry name" value="COesterase"/>
    <property type="match status" value="1"/>
</dbReference>
<dbReference type="EMBL" id="JAODUP010000114">
    <property type="protein sequence ID" value="KAK2161583.1"/>
    <property type="molecule type" value="Genomic_DNA"/>
</dbReference>
<accession>A0AAD9JY58</accession>
<reference evidence="5" key="1">
    <citation type="journal article" date="2023" name="Mol. Biol. Evol.">
        <title>Third-Generation Sequencing Reveals the Adaptive Role of the Epigenome in Three Deep-Sea Polychaetes.</title>
        <authorList>
            <person name="Perez M."/>
            <person name="Aroh O."/>
            <person name="Sun Y."/>
            <person name="Lan Y."/>
            <person name="Juniper S.K."/>
            <person name="Young C.R."/>
            <person name="Angers B."/>
            <person name="Qian P.Y."/>
        </authorList>
    </citation>
    <scope>NUCLEOTIDE SEQUENCE</scope>
    <source>
        <strain evidence="5">P08H-3</strain>
    </source>
</reference>
<evidence type="ECO:0000256" key="1">
    <source>
        <dbReference type="ARBA" id="ARBA00005964"/>
    </source>
</evidence>
<comment type="caution">
    <text evidence="5">The sequence shown here is derived from an EMBL/GenBank/DDBJ whole genome shotgun (WGS) entry which is preliminary data.</text>
</comment>
<dbReference type="EC" id="3.1.1.-" evidence="3"/>
<dbReference type="PANTHER" id="PTHR43142">
    <property type="entry name" value="CARBOXYLIC ESTER HYDROLASE"/>
    <property type="match status" value="1"/>
</dbReference>
<dbReference type="AlphaFoldDB" id="A0AAD9JY58"/>
<dbReference type="Proteomes" id="UP001208570">
    <property type="component" value="Unassembled WGS sequence"/>
</dbReference>
<dbReference type="PANTHER" id="PTHR43142:SF1">
    <property type="entry name" value="CARBOXYLIC ESTER HYDROLASE"/>
    <property type="match status" value="1"/>
</dbReference>
<sequence length="140" mass="15543">MTRPVVTLDQSGRGCFLVGENTTARGCDKPVKAFLGIPYAQPPVGELRFKLPQKVCLWPGFREANSYGFLRTGDKSLDYHGNQGLLDQLEALRWIQRYIHCFGGDPDNVTVFGESAGSLLLSLSPVKFQMSHLPITEEID</sequence>
<organism evidence="5 6">
    <name type="scientific">Paralvinella palmiformis</name>
    <dbReference type="NCBI Taxonomy" id="53620"/>
    <lineage>
        <taxon>Eukaryota</taxon>
        <taxon>Metazoa</taxon>
        <taxon>Spiralia</taxon>
        <taxon>Lophotrochozoa</taxon>
        <taxon>Annelida</taxon>
        <taxon>Polychaeta</taxon>
        <taxon>Sedentaria</taxon>
        <taxon>Canalipalpata</taxon>
        <taxon>Terebellida</taxon>
        <taxon>Terebelliformia</taxon>
        <taxon>Alvinellidae</taxon>
        <taxon>Paralvinella</taxon>
    </lineage>
</organism>
<gene>
    <name evidence="5" type="ORF">LSH36_114g02003</name>
</gene>
<evidence type="ECO:0000313" key="6">
    <source>
        <dbReference type="Proteomes" id="UP001208570"/>
    </source>
</evidence>
<dbReference type="GO" id="GO:0016787">
    <property type="term" value="F:hydrolase activity"/>
    <property type="evidence" value="ECO:0007669"/>
    <property type="project" value="UniProtKB-KW"/>
</dbReference>
<comment type="similarity">
    <text evidence="1 3">Belongs to the type-B carboxylesterase/lipase family.</text>
</comment>
<keyword evidence="6" id="KW-1185">Reference proteome</keyword>
<keyword evidence="2 3" id="KW-0378">Hydrolase</keyword>
<evidence type="ECO:0000256" key="3">
    <source>
        <dbReference type="RuleBase" id="RU361235"/>
    </source>
</evidence>
<evidence type="ECO:0000259" key="4">
    <source>
        <dbReference type="Pfam" id="PF00135"/>
    </source>
</evidence>
<dbReference type="PROSITE" id="PS00122">
    <property type="entry name" value="CARBOXYLESTERASE_B_1"/>
    <property type="match status" value="1"/>
</dbReference>
<dbReference type="InterPro" id="IPR029058">
    <property type="entry name" value="AB_hydrolase_fold"/>
</dbReference>
<evidence type="ECO:0000313" key="5">
    <source>
        <dbReference type="EMBL" id="KAK2161583.1"/>
    </source>
</evidence>
<dbReference type="InterPro" id="IPR019826">
    <property type="entry name" value="Carboxylesterase_B_AS"/>
</dbReference>